<dbReference type="Pfam" id="PF02519">
    <property type="entry name" value="Auxin_inducible"/>
    <property type="match status" value="1"/>
</dbReference>
<organism evidence="2 3">
    <name type="scientific">Leersia perrieri</name>
    <dbReference type="NCBI Taxonomy" id="77586"/>
    <lineage>
        <taxon>Eukaryota</taxon>
        <taxon>Viridiplantae</taxon>
        <taxon>Streptophyta</taxon>
        <taxon>Embryophyta</taxon>
        <taxon>Tracheophyta</taxon>
        <taxon>Spermatophyta</taxon>
        <taxon>Magnoliopsida</taxon>
        <taxon>Liliopsida</taxon>
        <taxon>Poales</taxon>
        <taxon>Poaceae</taxon>
        <taxon>BOP clade</taxon>
        <taxon>Oryzoideae</taxon>
        <taxon>Oryzeae</taxon>
        <taxon>Oryzinae</taxon>
        <taxon>Leersia</taxon>
    </lineage>
</organism>
<sequence>MAKKMAPAANLKQILRRCSSLGRRQQQQGAVPRGHFPVYVGENRCRYVVPIACLDHPDFLLLLRKAEEEFGFDHDAAITLPCHESDFEALLAALAA</sequence>
<dbReference type="PANTHER" id="PTHR31374">
    <property type="entry name" value="AUXIN-INDUCED PROTEIN-LIKE-RELATED"/>
    <property type="match status" value="1"/>
</dbReference>
<dbReference type="Gramene" id="LPERR02G12400.1">
    <property type="protein sequence ID" value="LPERR02G12400.1"/>
    <property type="gene ID" value="LPERR02G12400"/>
</dbReference>
<evidence type="ECO:0000313" key="2">
    <source>
        <dbReference type="EnsemblPlants" id="LPERR02G12400.1"/>
    </source>
</evidence>
<dbReference type="Proteomes" id="UP000032180">
    <property type="component" value="Chromosome 2"/>
</dbReference>
<dbReference type="AlphaFoldDB" id="A0A0D9VFL6"/>
<dbReference type="STRING" id="77586.A0A0D9VFL6"/>
<dbReference type="GO" id="GO:0009733">
    <property type="term" value="P:response to auxin"/>
    <property type="evidence" value="ECO:0007669"/>
    <property type="project" value="InterPro"/>
</dbReference>
<evidence type="ECO:0000313" key="3">
    <source>
        <dbReference type="Proteomes" id="UP000032180"/>
    </source>
</evidence>
<reference evidence="2" key="3">
    <citation type="submission" date="2015-04" db="UniProtKB">
        <authorList>
            <consortium name="EnsemblPlants"/>
        </authorList>
    </citation>
    <scope>IDENTIFICATION</scope>
</reference>
<keyword evidence="3" id="KW-1185">Reference proteome</keyword>
<reference evidence="2 3" key="1">
    <citation type="submission" date="2012-08" db="EMBL/GenBank/DDBJ databases">
        <title>Oryza genome evolution.</title>
        <authorList>
            <person name="Wing R.A."/>
        </authorList>
    </citation>
    <scope>NUCLEOTIDE SEQUENCE</scope>
</reference>
<comment type="similarity">
    <text evidence="1">Belongs to the ARG7 family.</text>
</comment>
<name>A0A0D9VFL6_9ORYZ</name>
<evidence type="ECO:0000256" key="1">
    <source>
        <dbReference type="ARBA" id="ARBA00006974"/>
    </source>
</evidence>
<dbReference type="HOGENOM" id="CLU_098106_2_3_1"/>
<proteinExistence type="inferred from homology"/>
<accession>A0A0D9VFL6</accession>
<dbReference type="InterPro" id="IPR003676">
    <property type="entry name" value="SAUR_fam"/>
</dbReference>
<protein>
    <submittedName>
        <fullName evidence="2">Uncharacterized protein</fullName>
    </submittedName>
</protein>
<dbReference type="eggNOG" id="ENOG502S5IE">
    <property type="taxonomic scope" value="Eukaryota"/>
</dbReference>
<dbReference type="PANTHER" id="PTHR31374:SF394">
    <property type="entry name" value="OS02G0445100 PROTEIN"/>
    <property type="match status" value="1"/>
</dbReference>
<reference evidence="3" key="2">
    <citation type="submission" date="2013-12" db="EMBL/GenBank/DDBJ databases">
        <authorList>
            <person name="Yu Y."/>
            <person name="Lee S."/>
            <person name="de Baynast K."/>
            <person name="Wissotski M."/>
            <person name="Liu L."/>
            <person name="Talag J."/>
            <person name="Goicoechea J."/>
            <person name="Angelova A."/>
            <person name="Jetty R."/>
            <person name="Kudrna D."/>
            <person name="Golser W."/>
            <person name="Rivera L."/>
            <person name="Zhang J."/>
            <person name="Wing R."/>
        </authorList>
    </citation>
    <scope>NUCLEOTIDE SEQUENCE</scope>
</reference>
<dbReference type="EnsemblPlants" id="LPERR02G12400.1">
    <property type="protein sequence ID" value="LPERR02G12400.1"/>
    <property type="gene ID" value="LPERR02G12400"/>
</dbReference>